<evidence type="ECO:0000313" key="3">
    <source>
        <dbReference type="EMBL" id="GJN54071.1"/>
    </source>
</evidence>
<name>A0ABQ4W3Q0_9PSED</name>
<dbReference type="PANTHER" id="PTHR40606">
    <property type="match status" value="1"/>
</dbReference>
<gene>
    <name evidence="3" type="ORF">TUM20286_38230</name>
</gene>
<sequence length="110" mass="12320">MEARFEISWTATGDRQFQLKTDGGEVILQSESYKTFSGCTNGIASCKDHAPYERFYVRCKRGTSEGFHLRAANNRVLGRGPCRRAAVLTEADIVTIKKFAPSAEIQDKTR</sequence>
<dbReference type="Proteomes" id="UP001054892">
    <property type="component" value="Unassembled WGS sequence"/>
</dbReference>
<dbReference type="PANTHER" id="PTHR40606:SF1">
    <property type="entry name" value="UPF0339 PROTEIN YEGP"/>
    <property type="match status" value="1"/>
</dbReference>
<dbReference type="RefSeq" id="WP_043100136.1">
    <property type="nucleotide sequence ID" value="NZ_BQKM01000009.1"/>
</dbReference>
<feature type="domain" description="DUF1508" evidence="2">
    <location>
        <begin position="16"/>
        <end position="53"/>
    </location>
</feature>
<dbReference type="Gene3D" id="2.30.29.80">
    <property type="match status" value="1"/>
</dbReference>
<evidence type="ECO:0000313" key="4">
    <source>
        <dbReference type="Proteomes" id="UP001054892"/>
    </source>
</evidence>
<dbReference type="Pfam" id="PF07411">
    <property type="entry name" value="DUF1508"/>
    <property type="match status" value="1"/>
</dbReference>
<dbReference type="InterPro" id="IPR051141">
    <property type="entry name" value="UPF0339_domain"/>
</dbReference>
<dbReference type="EMBL" id="BQKM01000009">
    <property type="protein sequence ID" value="GJN54071.1"/>
    <property type="molecule type" value="Genomic_DNA"/>
</dbReference>
<evidence type="ECO:0000256" key="1">
    <source>
        <dbReference type="ARBA" id="ARBA00007576"/>
    </source>
</evidence>
<accession>A0ABQ4W3Q0</accession>
<dbReference type="InterPro" id="IPR036913">
    <property type="entry name" value="YegP-like_sf"/>
</dbReference>
<protein>
    <recommendedName>
        <fullName evidence="2">DUF1508 domain-containing protein</fullName>
    </recommendedName>
</protein>
<dbReference type="SUPFAM" id="SSF160113">
    <property type="entry name" value="YegP-like"/>
    <property type="match status" value="1"/>
</dbReference>
<organism evidence="3 4">
    <name type="scientific">Pseudomonas tohonis</name>
    <dbReference type="NCBI Taxonomy" id="2725477"/>
    <lineage>
        <taxon>Bacteria</taxon>
        <taxon>Pseudomonadati</taxon>
        <taxon>Pseudomonadota</taxon>
        <taxon>Gammaproteobacteria</taxon>
        <taxon>Pseudomonadales</taxon>
        <taxon>Pseudomonadaceae</taxon>
        <taxon>Pseudomonas</taxon>
    </lineage>
</organism>
<reference evidence="3 4" key="1">
    <citation type="submission" date="2021-12" db="EMBL/GenBank/DDBJ databases">
        <title>Characterization of novel class B3 metallo-beta-lactamase from novel Pseudomonas species.</title>
        <authorList>
            <person name="Yamada K."/>
            <person name="Aoki K."/>
            <person name="Ishii Y."/>
        </authorList>
    </citation>
    <scope>NUCLEOTIDE SEQUENCE [LARGE SCALE GENOMIC DNA]</scope>
    <source>
        <strain evidence="3 4">TUM20286</strain>
    </source>
</reference>
<proteinExistence type="inferred from homology"/>
<dbReference type="InterPro" id="IPR010879">
    <property type="entry name" value="DUF1508"/>
</dbReference>
<comment type="similarity">
    <text evidence="1">Belongs to the UPF0339 family. Duplicated subfamily.</text>
</comment>
<keyword evidence="4" id="KW-1185">Reference proteome</keyword>
<evidence type="ECO:0000259" key="2">
    <source>
        <dbReference type="Pfam" id="PF07411"/>
    </source>
</evidence>
<comment type="caution">
    <text evidence="3">The sequence shown here is derived from an EMBL/GenBank/DDBJ whole genome shotgun (WGS) entry which is preliminary data.</text>
</comment>